<comment type="caution">
    <text evidence="3">The sequence shown here is derived from an EMBL/GenBank/DDBJ whole genome shotgun (WGS) entry which is preliminary data.</text>
</comment>
<accession>A0A845L266</accession>
<name>A0A845L266_9FIRM</name>
<dbReference type="Proteomes" id="UP000463470">
    <property type="component" value="Unassembled WGS sequence"/>
</dbReference>
<keyword evidence="2" id="KW-0812">Transmembrane</keyword>
<keyword evidence="4" id="KW-1185">Reference proteome</keyword>
<dbReference type="OrthoDB" id="9968643at2"/>
<evidence type="ECO:0000313" key="4">
    <source>
        <dbReference type="Proteomes" id="UP000463470"/>
    </source>
</evidence>
<gene>
    <name evidence="3" type="ORF">GTO91_02455</name>
</gene>
<reference evidence="3 4" key="1">
    <citation type="submission" date="2020-01" db="EMBL/GenBank/DDBJ databases">
        <title>Whole-genome sequence of Heliobacterium undosum DSM 13378.</title>
        <authorList>
            <person name="Kyndt J.A."/>
            <person name="Meyer T.E."/>
        </authorList>
    </citation>
    <scope>NUCLEOTIDE SEQUENCE [LARGE SCALE GENOMIC DNA]</scope>
    <source>
        <strain evidence="3 4">DSM 13378</strain>
    </source>
</reference>
<sequence length="58" mass="6188">MTVNESIGLYMGAIALALLIGYIAARIKISRMQAAGKLDPAKQAKGASKTQEKPQKSR</sequence>
<feature type="transmembrane region" description="Helical" evidence="2">
    <location>
        <begin position="6"/>
        <end position="25"/>
    </location>
</feature>
<keyword evidence="2" id="KW-1133">Transmembrane helix</keyword>
<dbReference type="EMBL" id="WXEY01000002">
    <property type="protein sequence ID" value="MZP28580.1"/>
    <property type="molecule type" value="Genomic_DNA"/>
</dbReference>
<proteinExistence type="predicted"/>
<feature type="region of interest" description="Disordered" evidence="1">
    <location>
        <begin position="37"/>
        <end position="58"/>
    </location>
</feature>
<evidence type="ECO:0000256" key="1">
    <source>
        <dbReference type="SAM" id="MobiDB-lite"/>
    </source>
</evidence>
<dbReference type="AlphaFoldDB" id="A0A845L266"/>
<evidence type="ECO:0000313" key="3">
    <source>
        <dbReference type="EMBL" id="MZP28580.1"/>
    </source>
</evidence>
<evidence type="ECO:0000256" key="2">
    <source>
        <dbReference type="SAM" id="Phobius"/>
    </source>
</evidence>
<keyword evidence="2" id="KW-0472">Membrane</keyword>
<protein>
    <submittedName>
        <fullName evidence="3">Uncharacterized protein</fullName>
    </submittedName>
</protein>
<dbReference type="RefSeq" id="WP_161254360.1">
    <property type="nucleotide sequence ID" value="NZ_WXEY01000002.1"/>
</dbReference>
<organism evidence="3 4">
    <name type="scientific">Heliomicrobium undosum</name>
    <dbReference type="NCBI Taxonomy" id="121734"/>
    <lineage>
        <taxon>Bacteria</taxon>
        <taxon>Bacillati</taxon>
        <taxon>Bacillota</taxon>
        <taxon>Clostridia</taxon>
        <taxon>Eubacteriales</taxon>
        <taxon>Heliobacteriaceae</taxon>
        <taxon>Heliomicrobium</taxon>
    </lineage>
</organism>